<dbReference type="Proteomes" id="UP001189429">
    <property type="component" value="Unassembled WGS sequence"/>
</dbReference>
<keyword evidence="3" id="KW-1185">Reference proteome</keyword>
<comment type="caution">
    <text evidence="2">The sequence shown here is derived from an EMBL/GenBank/DDBJ whole genome shotgun (WGS) entry which is preliminary data.</text>
</comment>
<organism evidence="2 3">
    <name type="scientific">Prorocentrum cordatum</name>
    <dbReference type="NCBI Taxonomy" id="2364126"/>
    <lineage>
        <taxon>Eukaryota</taxon>
        <taxon>Sar</taxon>
        <taxon>Alveolata</taxon>
        <taxon>Dinophyceae</taxon>
        <taxon>Prorocentrales</taxon>
        <taxon>Prorocentraceae</taxon>
        <taxon>Prorocentrum</taxon>
    </lineage>
</organism>
<gene>
    <name evidence="2" type="ORF">PCOR1329_LOCUS64206</name>
</gene>
<protein>
    <submittedName>
        <fullName evidence="2">Uncharacterized protein</fullName>
    </submittedName>
</protein>
<feature type="non-terminal residue" evidence="2">
    <location>
        <position position="1"/>
    </location>
</feature>
<evidence type="ECO:0000313" key="3">
    <source>
        <dbReference type="Proteomes" id="UP001189429"/>
    </source>
</evidence>
<proteinExistence type="predicted"/>
<feature type="region of interest" description="Disordered" evidence="1">
    <location>
        <begin position="40"/>
        <end position="63"/>
    </location>
</feature>
<reference evidence="2" key="1">
    <citation type="submission" date="2023-10" db="EMBL/GenBank/DDBJ databases">
        <authorList>
            <person name="Chen Y."/>
            <person name="Shah S."/>
            <person name="Dougan E. K."/>
            <person name="Thang M."/>
            <person name="Chan C."/>
        </authorList>
    </citation>
    <scope>NUCLEOTIDE SEQUENCE [LARGE SCALE GENOMIC DNA]</scope>
</reference>
<evidence type="ECO:0000256" key="1">
    <source>
        <dbReference type="SAM" id="MobiDB-lite"/>
    </source>
</evidence>
<sequence length="63" mass="6770">ETLRRALAGMYAGPGAEAATARQRVRGVLAHNMHSVNTAPTRCPWTAGRRRRAGRSGCGRRAP</sequence>
<name>A0ABN9W5B7_9DINO</name>
<evidence type="ECO:0000313" key="2">
    <source>
        <dbReference type="EMBL" id="CAK0881301.1"/>
    </source>
</evidence>
<dbReference type="EMBL" id="CAUYUJ010018174">
    <property type="protein sequence ID" value="CAK0881301.1"/>
    <property type="molecule type" value="Genomic_DNA"/>
</dbReference>
<accession>A0ABN9W5B7</accession>